<name>A0ABW0EHL3_9PSEU</name>
<comment type="caution">
    <text evidence="1">The sequence shown here is derived from an EMBL/GenBank/DDBJ whole genome shotgun (WGS) entry which is preliminary data.</text>
</comment>
<accession>A0ABW0EHL3</accession>
<protein>
    <submittedName>
        <fullName evidence="1">Uncharacterized protein</fullName>
    </submittedName>
</protein>
<dbReference type="Proteomes" id="UP001596157">
    <property type="component" value="Unassembled WGS sequence"/>
</dbReference>
<dbReference type="RefSeq" id="WP_378242986.1">
    <property type="nucleotide sequence ID" value="NZ_JBHSKF010000001.1"/>
</dbReference>
<sequence length="41" mass="4584">MVEAGPTRLWAAVEAGFAERQWVWCDDPAGGQAWPLDARLR</sequence>
<proteinExistence type="predicted"/>
<organism evidence="1 2">
    <name type="scientific">Actinokineospora guangxiensis</name>
    <dbReference type="NCBI Taxonomy" id="1490288"/>
    <lineage>
        <taxon>Bacteria</taxon>
        <taxon>Bacillati</taxon>
        <taxon>Actinomycetota</taxon>
        <taxon>Actinomycetes</taxon>
        <taxon>Pseudonocardiales</taxon>
        <taxon>Pseudonocardiaceae</taxon>
        <taxon>Actinokineospora</taxon>
    </lineage>
</organism>
<reference evidence="2" key="1">
    <citation type="journal article" date="2019" name="Int. J. Syst. Evol. Microbiol.">
        <title>The Global Catalogue of Microorganisms (GCM) 10K type strain sequencing project: providing services to taxonomists for standard genome sequencing and annotation.</title>
        <authorList>
            <consortium name="The Broad Institute Genomics Platform"/>
            <consortium name="The Broad Institute Genome Sequencing Center for Infectious Disease"/>
            <person name="Wu L."/>
            <person name="Ma J."/>
        </authorList>
    </citation>
    <scope>NUCLEOTIDE SEQUENCE [LARGE SCALE GENOMIC DNA]</scope>
    <source>
        <strain evidence="2">CCUG 59778</strain>
    </source>
</reference>
<dbReference type="EMBL" id="JBHSKF010000001">
    <property type="protein sequence ID" value="MFC5285753.1"/>
    <property type="molecule type" value="Genomic_DNA"/>
</dbReference>
<gene>
    <name evidence="1" type="ORF">ACFPM7_01700</name>
</gene>
<keyword evidence="2" id="KW-1185">Reference proteome</keyword>
<evidence type="ECO:0000313" key="1">
    <source>
        <dbReference type="EMBL" id="MFC5285753.1"/>
    </source>
</evidence>
<evidence type="ECO:0000313" key="2">
    <source>
        <dbReference type="Proteomes" id="UP001596157"/>
    </source>
</evidence>